<evidence type="ECO:0000256" key="1">
    <source>
        <dbReference type="ARBA" id="ARBA00005527"/>
    </source>
</evidence>
<dbReference type="GO" id="GO:0007165">
    <property type="term" value="P:signal transduction"/>
    <property type="evidence" value="ECO:0007669"/>
    <property type="project" value="TreeGrafter"/>
</dbReference>
<dbReference type="PANTHER" id="PTHR24057:SF40">
    <property type="entry name" value="SHAGGY-RELATED PROTEIN KINASE DELTA-RELATED"/>
    <property type="match status" value="1"/>
</dbReference>
<evidence type="ECO:0000256" key="7">
    <source>
        <dbReference type="SAM" id="Phobius"/>
    </source>
</evidence>
<reference evidence="9 10" key="1">
    <citation type="submission" date="2024-03" db="EMBL/GenBank/DDBJ databases">
        <authorList>
            <person name="Martinez-Hernandez J."/>
        </authorList>
    </citation>
    <scope>NUCLEOTIDE SEQUENCE [LARGE SCALE GENOMIC DNA]</scope>
</reference>
<dbReference type="InterPro" id="IPR000719">
    <property type="entry name" value="Prot_kinase_dom"/>
</dbReference>
<evidence type="ECO:0000256" key="4">
    <source>
        <dbReference type="ARBA" id="ARBA00022741"/>
    </source>
</evidence>
<dbReference type="Proteomes" id="UP001497480">
    <property type="component" value="Unassembled WGS sequence"/>
</dbReference>
<keyword evidence="10" id="KW-1185">Reference proteome</keyword>
<comment type="caution">
    <text evidence="9">The sequence shown here is derived from an EMBL/GenBank/DDBJ whole genome shotgun (WGS) entry which is preliminary data.</text>
</comment>
<keyword evidence="7" id="KW-1133">Transmembrane helix</keyword>
<feature type="domain" description="Protein kinase" evidence="8">
    <location>
        <begin position="1"/>
        <end position="129"/>
    </location>
</feature>
<dbReference type="GO" id="GO:0030154">
    <property type="term" value="P:cell differentiation"/>
    <property type="evidence" value="ECO:0007669"/>
    <property type="project" value="TreeGrafter"/>
</dbReference>
<keyword evidence="7" id="KW-0472">Membrane</keyword>
<organism evidence="9 10">
    <name type="scientific">Lupinus luteus</name>
    <name type="common">European yellow lupine</name>
    <dbReference type="NCBI Taxonomy" id="3873"/>
    <lineage>
        <taxon>Eukaryota</taxon>
        <taxon>Viridiplantae</taxon>
        <taxon>Streptophyta</taxon>
        <taxon>Embryophyta</taxon>
        <taxon>Tracheophyta</taxon>
        <taxon>Spermatophyta</taxon>
        <taxon>Magnoliopsida</taxon>
        <taxon>eudicotyledons</taxon>
        <taxon>Gunneridae</taxon>
        <taxon>Pentapetalae</taxon>
        <taxon>rosids</taxon>
        <taxon>fabids</taxon>
        <taxon>Fabales</taxon>
        <taxon>Fabaceae</taxon>
        <taxon>Papilionoideae</taxon>
        <taxon>50 kb inversion clade</taxon>
        <taxon>genistoids sensu lato</taxon>
        <taxon>core genistoids</taxon>
        <taxon>Genisteae</taxon>
        <taxon>Lupinus</taxon>
    </lineage>
</organism>
<keyword evidence="7" id="KW-0812">Transmembrane</keyword>
<dbReference type="GO" id="GO:0004674">
    <property type="term" value="F:protein serine/threonine kinase activity"/>
    <property type="evidence" value="ECO:0007669"/>
    <property type="project" value="UniProtKB-KW"/>
</dbReference>
<dbReference type="InterPro" id="IPR050591">
    <property type="entry name" value="GSK-3"/>
</dbReference>
<dbReference type="AlphaFoldDB" id="A0AAV1Y3U7"/>
<keyword evidence="4" id="KW-0547">Nucleotide-binding</keyword>
<dbReference type="InterPro" id="IPR011009">
    <property type="entry name" value="Kinase-like_dom_sf"/>
</dbReference>
<evidence type="ECO:0000256" key="3">
    <source>
        <dbReference type="ARBA" id="ARBA00022679"/>
    </source>
</evidence>
<accession>A0AAV1Y3U7</accession>
<proteinExistence type="inferred from homology"/>
<sequence length="129" mass="15114">MQMLQHPDIVALTHSFFSTTHKQQLYLNLVLEYVPQTLNHIATNYTRINHHMPLIYVKLYSYQICRALAYFVIALVYVIVIKNHKNLTLTITQQYHHPSKTVKIFQSESTLFQFQSQKDILETVTTSSS</sequence>
<evidence type="ECO:0000313" key="10">
    <source>
        <dbReference type="Proteomes" id="UP001497480"/>
    </source>
</evidence>
<evidence type="ECO:0000313" key="9">
    <source>
        <dbReference type="EMBL" id="CAL0328686.1"/>
    </source>
</evidence>
<evidence type="ECO:0000256" key="2">
    <source>
        <dbReference type="ARBA" id="ARBA00022527"/>
    </source>
</evidence>
<evidence type="ECO:0000259" key="8">
    <source>
        <dbReference type="PROSITE" id="PS50011"/>
    </source>
</evidence>
<dbReference type="GO" id="GO:0005634">
    <property type="term" value="C:nucleus"/>
    <property type="evidence" value="ECO:0007669"/>
    <property type="project" value="TreeGrafter"/>
</dbReference>
<feature type="transmembrane region" description="Helical" evidence="7">
    <location>
        <begin position="60"/>
        <end position="80"/>
    </location>
</feature>
<dbReference type="EMBL" id="CAXHTB010000021">
    <property type="protein sequence ID" value="CAL0328686.1"/>
    <property type="molecule type" value="Genomic_DNA"/>
</dbReference>
<dbReference type="PROSITE" id="PS50011">
    <property type="entry name" value="PROTEIN_KINASE_DOM"/>
    <property type="match status" value="1"/>
</dbReference>
<protein>
    <recommendedName>
        <fullName evidence="8">Protein kinase domain-containing protein</fullName>
    </recommendedName>
</protein>
<dbReference type="GO" id="GO:0005524">
    <property type="term" value="F:ATP binding"/>
    <property type="evidence" value="ECO:0007669"/>
    <property type="project" value="UniProtKB-KW"/>
</dbReference>
<keyword evidence="5" id="KW-0418">Kinase</keyword>
<dbReference type="PANTHER" id="PTHR24057">
    <property type="entry name" value="GLYCOGEN SYNTHASE KINASE-3 ALPHA"/>
    <property type="match status" value="1"/>
</dbReference>
<dbReference type="Gene3D" id="3.30.200.20">
    <property type="entry name" value="Phosphorylase Kinase, domain 1"/>
    <property type="match status" value="1"/>
</dbReference>
<keyword evidence="6" id="KW-0067">ATP-binding</keyword>
<comment type="similarity">
    <text evidence="1">Belongs to the protein kinase superfamily. CMGC Ser/Thr protein kinase family. GSK-3 subfamily.</text>
</comment>
<evidence type="ECO:0000256" key="6">
    <source>
        <dbReference type="ARBA" id="ARBA00022840"/>
    </source>
</evidence>
<keyword evidence="2" id="KW-0723">Serine/threonine-protein kinase</keyword>
<evidence type="ECO:0000256" key="5">
    <source>
        <dbReference type="ARBA" id="ARBA00022777"/>
    </source>
</evidence>
<dbReference type="SUPFAM" id="SSF56112">
    <property type="entry name" value="Protein kinase-like (PK-like)"/>
    <property type="match status" value="1"/>
</dbReference>
<gene>
    <name evidence="9" type="ORF">LLUT_LOCUS29746</name>
</gene>
<dbReference type="GO" id="GO:0005737">
    <property type="term" value="C:cytoplasm"/>
    <property type="evidence" value="ECO:0007669"/>
    <property type="project" value="TreeGrafter"/>
</dbReference>
<name>A0AAV1Y3U7_LUPLU</name>
<keyword evidence="3" id="KW-0808">Transferase</keyword>